<keyword evidence="4" id="KW-1185">Reference proteome</keyword>
<sequence>MAIFVACTSHWIVTVIRCFRTFLGTQGPGAALQCYSHASDLTQQDNSALTLITMCIGDIIIIHRLWVLWNRDVRIVALPAVSWLGLSACGTVAIVALFRQGRYSHATMTTYWVLTAATNIYCTGMSLIAWRIWSARQSTQDAASRLPMSVFVVLIESAAFLTVWTVFYAASHETSCELLFVATSLAPPIIGLSNMLIHIRVGLRWSRASAREDASVVLTSHVLSRASEYRDEGAVYCLTPPNSIVPAPPPPRCVRVVPEAVVRTPVHGGVHAGAILEDRWNTSKAPRAISLLRSIRHAREVGASSVGTAKVRQEGAKGGGVFELHAHSPSSQGAPTPRASPRSARSRSTQIATWIGAVAEPPASSAHDDFEAYLGVKQQADCSSGRRGDGVQHNEQVGAPERDVGGRKKRFLPASRQRLNVDAM</sequence>
<feature type="region of interest" description="Disordered" evidence="1">
    <location>
        <begin position="324"/>
        <end position="348"/>
    </location>
</feature>
<reference evidence="3" key="1">
    <citation type="submission" date="2023-03" db="EMBL/GenBank/DDBJ databases">
        <title>Massive genome expansion in bonnet fungi (Mycena s.s.) driven by repeated elements and novel gene families across ecological guilds.</title>
        <authorList>
            <consortium name="Lawrence Berkeley National Laboratory"/>
            <person name="Harder C.B."/>
            <person name="Miyauchi S."/>
            <person name="Viragh M."/>
            <person name="Kuo A."/>
            <person name="Thoen E."/>
            <person name="Andreopoulos B."/>
            <person name="Lu D."/>
            <person name="Skrede I."/>
            <person name="Drula E."/>
            <person name="Henrissat B."/>
            <person name="Morin E."/>
            <person name="Kohler A."/>
            <person name="Barry K."/>
            <person name="LaButti K."/>
            <person name="Morin E."/>
            <person name="Salamov A."/>
            <person name="Lipzen A."/>
            <person name="Mereny Z."/>
            <person name="Hegedus B."/>
            <person name="Baldrian P."/>
            <person name="Stursova M."/>
            <person name="Weitz H."/>
            <person name="Taylor A."/>
            <person name="Grigoriev I.V."/>
            <person name="Nagy L.G."/>
            <person name="Martin F."/>
            <person name="Kauserud H."/>
        </authorList>
    </citation>
    <scope>NUCLEOTIDE SEQUENCE</scope>
    <source>
        <strain evidence="3">9144</strain>
    </source>
</reference>
<keyword evidence="2" id="KW-1133">Transmembrane helix</keyword>
<feature type="transmembrane region" description="Helical" evidence="2">
    <location>
        <begin position="179"/>
        <end position="197"/>
    </location>
</feature>
<feature type="region of interest" description="Disordered" evidence="1">
    <location>
        <begin position="381"/>
        <end position="424"/>
    </location>
</feature>
<protein>
    <recommendedName>
        <fullName evidence="5">Transmembrane protein</fullName>
    </recommendedName>
</protein>
<feature type="transmembrane region" description="Helical" evidence="2">
    <location>
        <begin position="110"/>
        <end position="133"/>
    </location>
</feature>
<evidence type="ECO:0000313" key="3">
    <source>
        <dbReference type="EMBL" id="KAJ7195383.1"/>
    </source>
</evidence>
<name>A0AAD6UVF7_9AGAR</name>
<feature type="transmembrane region" description="Helical" evidence="2">
    <location>
        <begin position="145"/>
        <end position="167"/>
    </location>
</feature>
<keyword evidence="2" id="KW-0812">Transmembrane</keyword>
<organism evidence="3 4">
    <name type="scientific">Mycena pura</name>
    <dbReference type="NCBI Taxonomy" id="153505"/>
    <lineage>
        <taxon>Eukaryota</taxon>
        <taxon>Fungi</taxon>
        <taxon>Dikarya</taxon>
        <taxon>Basidiomycota</taxon>
        <taxon>Agaricomycotina</taxon>
        <taxon>Agaricomycetes</taxon>
        <taxon>Agaricomycetidae</taxon>
        <taxon>Agaricales</taxon>
        <taxon>Marasmiineae</taxon>
        <taxon>Mycenaceae</taxon>
        <taxon>Mycena</taxon>
    </lineage>
</organism>
<feature type="compositionally biased region" description="Low complexity" evidence="1">
    <location>
        <begin position="334"/>
        <end position="348"/>
    </location>
</feature>
<evidence type="ECO:0000256" key="1">
    <source>
        <dbReference type="SAM" id="MobiDB-lite"/>
    </source>
</evidence>
<dbReference type="EMBL" id="JARJCW010000091">
    <property type="protein sequence ID" value="KAJ7195383.1"/>
    <property type="molecule type" value="Genomic_DNA"/>
</dbReference>
<feature type="transmembrane region" description="Helical" evidence="2">
    <location>
        <begin position="76"/>
        <end position="98"/>
    </location>
</feature>
<dbReference type="Proteomes" id="UP001219525">
    <property type="component" value="Unassembled WGS sequence"/>
</dbReference>
<evidence type="ECO:0000313" key="4">
    <source>
        <dbReference type="Proteomes" id="UP001219525"/>
    </source>
</evidence>
<keyword evidence="2" id="KW-0472">Membrane</keyword>
<proteinExistence type="predicted"/>
<evidence type="ECO:0008006" key="5">
    <source>
        <dbReference type="Google" id="ProtNLM"/>
    </source>
</evidence>
<dbReference type="AlphaFoldDB" id="A0AAD6UVF7"/>
<feature type="transmembrane region" description="Helical" evidence="2">
    <location>
        <begin position="48"/>
        <end position="69"/>
    </location>
</feature>
<accession>A0AAD6UVF7</accession>
<evidence type="ECO:0000256" key="2">
    <source>
        <dbReference type="SAM" id="Phobius"/>
    </source>
</evidence>
<comment type="caution">
    <text evidence="3">The sequence shown here is derived from an EMBL/GenBank/DDBJ whole genome shotgun (WGS) entry which is preliminary data.</text>
</comment>
<gene>
    <name evidence="3" type="ORF">GGX14DRAFT_700768</name>
</gene>